<feature type="binding site" evidence="8">
    <location>
        <position position="181"/>
    </location>
    <ligand>
        <name>ATP</name>
        <dbReference type="ChEBI" id="CHEBI:30616"/>
    </ligand>
</feature>
<feature type="binding site" evidence="8">
    <location>
        <position position="159"/>
    </location>
    <ligand>
        <name>ATP</name>
        <dbReference type="ChEBI" id="CHEBI:30616"/>
    </ligand>
</feature>
<evidence type="ECO:0000256" key="2">
    <source>
        <dbReference type="ARBA" id="ARBA00022598"/>
    </source>
</evidence>
<comment type="catalytic activity">
    <reaction evidence="8 10">
        <text>deamido-NAD(+) + NH4(+) + ATP = AMP + diphosphate + NAD(+) + H(+)</text>
        <dbReference type="Rhea" id="RHEA:21188"/>
        <dbReference type="ChEBI" id="CHEBI:15378"/>
        <dbReference type="ChEBI" id="CHEBI:28938"/>
        <dbReference type="ChEBI" id="CHEBI:30616"/>
        <dbReference type="ChEBI" id="CHEBI:33019"/>
        <dbReference type="ChEBI" id="CHEBI:57540"/>
        <dbReference type="ChEBI" id="CHEBI:58437"/>
        <dbReference type="ChEBI" id="CHEBI:456215"/>
        <dbReference type="EC" id="6.3.1.5"/>
    </reaction>
</comment>
<evidence type="ECO:0000256" key="10">
    <source>
        <dbReference type="RuleBase" id="RU003812"/>
    </source>
</evidence>
<dbReference type="EC" id="6.3.1.5" evidence="8 10"/>
<keyword evidence="4 8" id="KW-0547">Nucleotide-binding</keyword>
<dbReference type="GO" id="GO:0046872">
    <property type="term" value="F:metal ion binding"/>
    <property type="evidence" value="ECO:0007669"/>
    <property type="project" value="UniProtKB-KW"/>
</dbReference>
<dbReference type="PANTHER" id="PTHR23090">
    <property type="entry name" value="NH 3 /GLUTAMINE-DEPENDENT NAD + SYNTHETASE"/>
    <property type="match status" value="1"/>
</dbReference>
<dbReference type="InterPro" id="IPR022926">
    <property type="entry name" value="NH(3)-dep_NAD(+)_synth"/>
</dbReference>
<dbReference type="NCBIfam" id="NF010587">
    <property type="entry name" value="PRK13980.1"/>
    <property type="match status" value="1"/>
</dbReference>
<feature type="binding site" evidence="8">
    <location>
        <begin position="30"/>
        <end position="37"/>
    </location>
    <ligand>
        <name>ATP</name>
        <dbReference type="ChEBI" id="CHEBI:30616"/>
    </ligand>
</feature>
<feature type="binding site" evidence="8">
    <location>
        <position position="36"/>
    </location>
    <ligand>
        <name>Mg(2+)</name>
        <dbReference type="ChEBI" id="CHEBI:18420"/>
    </ligand>
</feature>
<keyword evidence="6 8" id="KW-0460">Magnesium</keyword>
<dbReference type="InterPro" id="IPR003694">
    <property type="entry name" value="NAD_synthase"/>
</dbReference>
<keyword evidence="3 8" id="KW-0479">Metal-binding</keyword>
<evidence type="ECO:0000256" key="5">
    <source>
        <dbReference type="ARBA" id="ARBA00022840"/>
    </source>
</evidence>
<evidence type="ECO:0000256" key="1">
    <source>
        <dbReference type="ARBA" id="ARBA00005859"/>
    </source>
</evidence>
<evidence type="ECO:0000256" key="6">
    <source>
        <dbReference type="ARBA" id="ARBA00022842"/>
    </source>
</evidence>
<name>A0A347U8M0_9BACT</name>
<dbReference type="Proteomes" id="UP000290588">
    <property type="component" value="Unassembled WGS sequence"/>
</dbReference>
<evidence type="ECO:0000256" key="8">
    <source>
        <dbReference type="HAMAP-Rule" id="MF_00193"/>
    </source>
</evidence>
<feature type="domain" description="NAD/GMP synthase" evidence="11">
    <location>
        <begin position="9"/>
        <end position="245"/>
    </location>
</feature>
<protein>
    <recommendedName>
        <fullName evidence="8 10">NH(3)-dependent NAD(+) synthetase</fullName>
        <ecNumber evidence="8 10">6.3.1.5</ecNumber>
    </recommendedName>
</protein>
<keyword evidence="2 8" id="KW-0436">Ligase</keyword>
<dbReference type="KEGG" id="aell:AELL_1540"/>
<comment type="subunit">
    <text evidence="8">Homodimer.</text>
</comment>
<dbReference type="OrthoDB" id="9799210at2"/>
<evidence type="ECO:0000256" key="3">
    <source>
        <dbReference type="ARBA" id="ARBA00022723"/>
    </source>
</evidence>
<dbReference type="GO" id="GO:0003952">
    <property type="term" value="F:NAD+ synthase (glutamine-hydrolyzing) activity"/>
    <property type="evidence" value="ECO:0007669"/>
    <property type="project" value="InterPro"/>
</dbReference>
<evidence type="ECO:0000259" key="11">
    <source>
        <dbReference type="Pfam" id="PF02540"/>
    </source>
</evidence>
<evidence type="ECO:0000256" key="9">
    <source>
        <dbReference type="RuleBase" id="RU003811"/>
    </source>
</evidence>
<dbReference type="Pfam" id="PF02540">
    <property type="entry name" value="NAD_synthase"/>
    <property type="match status" value="1"/>
</dbReference>
<dbReference type="Proteomes" id="UP000262582">
    <property type="component" value="Chromosome"/>
</dbReference>
<comment type="function">
    <text evidence="8">Catalyzes the ATP-dependent amidation of deamido-NAD to form NAD. Uses ammonia as a nitrogen source.</text>
</comment>
<keyword evidence="7 8" id="KW-0520">NAD</keyword>
<feature type="binding site" evidence="8">
    <location>
        <position position="130"/>
    </location>
    <ligand>
        <name>ATP</name>
        <dbReference type="ChEBI" id="CHEBI:30616"/>
    </ligand>
</feature>
<feature type="binding site" evidence="8">
    <location>
        <position position="135"/>
    </location>
    <ligand>
        <name>Mg(2+)</name>
        <dbReference type="ChEBI" id="CHEBI:18420"/>
    </ligand>
</feature>
<reference evidence="12 14" key="2">
    <citation type="submission" date="2018-08" db="EMBL/GenBank/DDBJ databases">
        <title>Complete genome of the Arcobacter ellisii type strain LMG 26155.</title>
        <authorList>
            <person name="Miller W.G."/>
            <person name="Yee E."/>
            <person name="Bono J.L."/>
        </authorList>
    </citation>
    <scope>NUCLEOTIDE SEQUENCE [LARGE SCALE GENOMIC DNA]</scope>
    <source>
        <strain evidence="12 14">LMG 26155</strain>
    </source>
</reference>
<dbReference type="HAMAP" id="MF_00193">
    <property type="entry name" value="NadE_ammonia_dep"/>
    <property type="match status" value="1"/>
</dbReference>
<dbReference type="GO" id="GO:0008795">
    <property type="term" value="F:NAD+ synthase activity"/>
    <property type="evidence" value="ECO:0007669"/>
    <property type="project" value="UniProtKB-UniRule"/>
</dbReference>
<evidence type="ECO:0000313" key="15">
    <source>
        <dbReference type="Proteomes" id="UP000290588"/>
    </source>
</evidence>
<accession>A0A347U8M0</accession>
<dbReference type="GO" id="GO:0009435">
    <property type="term" value="P:NAD+ biosynthetic process"/>
    <property type="evidence" value="ECO:0007669"/>
    <property type="project" value="UniProtKB-UniRule"/>
</dbReference>
<dbReference type="PANTHER" id="PTHR23090:SF9">
    <property type="entry name" value="GLUTAMINE-DEPENDENT NAD(+) SYNTHETASE"/>
    <property type="match status" value="1"/>
</dbReference>
<dbReference type="GO" id="GO:0004359">
    <property type="term" value="F:glutaminase activity"/>
    <property type="evidence" value="ECO:0007669"/>
    <property type="project" value="InterPro"/>
</dbReference>
<keyword evidence="14" id="KW-1185">Reference proteome</keyword>
<evidence type="ECO:0000313" key="14">
    <source>
        <dbReference type="Proteomes" id="UP000262582"/>
    </source>
</evidence>
<evidence type="ECO:0000256" key="4">
    <source>
        <dbReference type="ARBA" id="ARBA00022741"/>
    </source>
</evidence>
<comment type="pathway">
    <text evidence="8">Cofactor biosynthesis; NAD(+) biosynthesis; NAD(+) from deamido-NAD(+) (ammonia route): step 1/1.</text>
</comment>
<dbReference type="EMBL" id="CP032097">
    <property type="protein sequence ID" value="AXX95198.1"/>
    <property type="molecule type" value="Genomic_DNA"/>
</dbReference>
<dbReference type="FunFam" id="3.40.50.620:FF:000106">
    <property type="entry name" value="Glutamine-dependent NAD(+) synthetase"/>
    <property type="match status" value="1"/>
</dbReference>
<organism evidence="13 15">
    <name type="scientific">Arcobacter ellisii</name>
    <dbReference type="NCBI Taxonomy" id="913109"/>
    <lineage>
        <taxon>Bacteria</taxon>
        <taxon>Pseudomonadati</taxon>
        <taxon>Campylobacterota</taxon>
        <taxon>Epsilonproteobacteria</taxon>
        <taxon>Campylobacterales</taxon>
        <taxon>Arcobacteraceae</taxon>
        <taxon>Arcobacter</taxon>
    </lineage>
</organism>
<evidence type="ECO:0000313" key="13">
    <source>
        <dbReference type="EMBL" id="RXI30152.1"/>
    </source>
</evidence>
<dbReference type="CDD" id="cd00553">
    <property type="entry name" value="NAD_synthase"/>
    <property type="match status" value="1"/>
</dbReference>
<dbReference type="InterPro" id="IPR014729">
    <property type="entry name" value="Rossmann-like_a/b/a_fold"/>
</dbReference>
<comment type="similarity">
    <text evidence="1 8 9">Belongs to the NAD synthetase family.</text>
</comment>
<evidence type="ECO:0000256" key="7">
    <source>
        <dbReference type="ARBA" id="ARBA00023027"/>
    </source>
</evidence>
<dbReference type="EMBL" id="NXIG01000008">
    <property type="protein sequence ID" value="RXI30152.1"/>
    <property type="molecule type" value="Genomic_DNA"/>
</dbReference>
<sequence length="253" mass="28367">MIIWEKIKQDLIFFLKDEVAKTGLNKVTVGLSGGLDSAVVAILCKEAFGDNLNCVLMPSQFSSKSSTEHAIEVCEKFNIKYEIISIEPMVSAFIKNMDEDKLRIGNFSARMRMSVLYDVSSREKSLVVGTSNRSEILLGYGTIFGDIACAINPIGEIYKSDEFEFAKYLGVPESILGKAPSADLWEGQSDEEELGHTYKEMDDLLKAMIDENKSKDELLKLGFEETFIDKISYRVKANAFKGKLPTIAKIRWN</sequence>
<keyword evidence="5 8" id="KW-0067">ATP-binding</keyword>
<reference evidence="13 15" key="1">
    <citation type="submission" date="2017-09" db="EMBL/GenBank/DDBJ databases">
        <title>Genomics of the genus Arcobacter.</title>
        <authorList>
            <person name="Perez-Cataluna A."/>
            <person name="Figueras M.J."/>
            <person name="Salas-Masso N."/>
        </authorList>
    </citation>
    <scope>NUCLEOTIDE SEQUENCE [LARGE SCALE GENOMIC DNA]</scope>
    <source>
        <strain evidence="13 15">CECT 7837</strain>
    </source>
</reference>
<dbReference type="SUPFAM" id="SSF52402">
    <property type="entry name" value="Adenine nucleotide alpha hydrolases-like"/>
    <property type="match status" value="1"/>
</dbReference>
<dbReference type="GO" id="GO:0005524">
    <property type="term" value="F:ATP binding"/>
    <property type="evidence" value="ECO:0007669"/>
    <property type="project" value="UniProtKB-UniRule"/>
</dbReference>
<dbReference type="NCBIfam" id="TIGR00552">
    <property type="entry name" value="nadE"/>
    <property type="match status" value="1"/>
</dbReference>
<proteinExistence type="inferred from homology"/>
<dbReference type="AlphaFoldDB" id="A0A347U8M0"/>
<feature type="binding site" description="in other chain" evidence="8">
    <location>
        <position position="110"/>
    </location>
    <ligand>
        <name>deamido-NAD(+)</name>
        <dbReference type="ChEBI" id="CHEBI:58437"/>
        <note>ligand shared between two neighboring subunits</note>
    </ligand>
</feature>
<dbReference type="InterPro" id="IPR022310">
    <property type="entry name" value="NAD/GMP_synthase"/>
</dbReference>
<dbReference type="RefSeq" id="WP_118917379.1">
    <property type="nucleotide sequence ID" value="NZ_CP032097.1"/>
</dbReference>
<comment type="caution">
    <text evidence="8">Lacks conserved residue(s) required for the propagation of feature annotation.</text>
</comment>
<dbReference type="Gene3D" id="3.40.50.620">
    <property type="entry name" value="HUPs"/>
    <property type="match status" value="1"/>
</dbReference>
<evidence type="ECO:0000313" key="12">
    <source>
        <dbReference type="EMBL" id="AXX95198.1"/>
    </source>
</evidence>
<gene>
    <name evidence="8 12" type="primary">nadE</name>
    <name evidence="12" type="ORF">AELL_1540</name>
    <name evidence="13" type="ORF">CP962_09090</name>
</gene>
<dbReference type="GO" id="GO:0005737">
    <property type="term" value="C:cytoplasm"/>
    <property type="evidence" value="ECO:0007669"/>
    <property type="project" value="InterPro"/>
</dbReference>